<dbReference type="PANTHER" id="PTHR34987:SF2">
    <property type="entry name" value="B, PUTATIVE (AFU_ORTHOLOGUE AFUA_7G05040)-RELATED"/>
    <property type="match status" value="1"/>
</dbReference>
<evidence type="ECO:0000259" key="1">
    <source>
        <dbReference type="Pfam" id="PF17389"/>
    </source>
</evidence>
<dbReference type="Proteomes" id="UP000245202">
    <property type="component" value="Unassembled WGS sequence"/>
</dbReference>
<name>A0A2R5ERE6_9BACL</name>
<dbReference type="GO" id="GO:0005975">
    <property type="term" value="P:carbohydrate metabolic process"/>
    <property type="evidence" value="ECO:0007669"/>
    <property type="project" value="InterPro"/>
</dbReference>
<dbReference type="AlphaFoldDB" id="A0A2R5ERE6"/>
<evidence type="ECO:0000313" key="2">
    <source>
        <dbReference type="EMBL" id="GBG05971.1"/>
    </source>
</evidence>
<accession>A0A2R5ERE6</accession>
<protein>
    <recommendedName>
        <fullName evidence="1">Alpha-L-rhamnosidase six-hairpin glycosidase domain-containing protein</fullName>
    </recommendedName>
</protein>
<dbReference type="Gene3D" id="2.60.420.10">
    <property type="entry name" value="Maltose phosphorylase, domain 3"/>
    <property type="match status" value="1"/>
</dbReference>
<dbReference type="Gene3D" id="2.60.120.260">
    <property type="entry name" value="Galactose-binding domain-like"/>
    <property type="match status" value="2"/>
</dbReference>
<dbReference type="EMBL" id="BDQX01000036">
    <property type="protein sequence ID" value="GBG05971.1"/>
    <property type="molecule type" value="Genomic_DNA"/>
</dbReference>
<dbReference type="PANTHER" id="PTHR34987">
    <property type="entry name" value="C, PUTATIVE (AFU_ORTHOLOGUE AFUA_3G02880)-RELATED"/>
    <property type="match status" value="1"/>
</dbReference>
<keyword evidence="3" id="KW-1185">Reference proteome</keyword>
<dbReference type="InterPro" id="IPR012341">
    <property type="entry name" value="6hp_glycosidase-like_sf"/>
</dbReference>
<reference evidence="2 3" key="1">
    <citation type="submission" date="2017-08" db="EMBL/GenBank/DDBJ databases">
        <title>Substantial Increase in Enzyme Production by Combined Drug-Resistance Mutations in Paenibacillus agaridevorans.</title>
        <authorList>
            <person name="Tanaka Y."/>
            <person name="Funane K."/>
            <person name="Hosaka T."/>
            <person name="Shiwa Y."/>
            <person name="Fujita N."/>
            <person name="Miyazaki T."/>
            <person name="Yoshikawa H."/>
            <person name="Murakami K."/>
            <person name="Kasahara K."/>
            <person name="Inaoka T."/>
            <person name="Hiraga Y."/>
            <person name="Ochi K."/>
        </authorList>
    </citation>
    <scope>NUCLEOTIDE SEQUENCE [LARGE SCALE GENOMIC DNA]</scope>
    <source>
        <strain evidence="2 3">T-3040</strain>
    </source>
</reference>
<feature type="domain" description="Alpha-L-rhamnosidase six-hairpin glycosidase" evidence="1">
    <location>
        <begin position="350"/>
        <end position="521"/>
    </location>
</feature>
<dbReference type="InterPro" id="IPR035396">
    <property type="entry name" value="Bac_rhamnosid6H"/>
</dbReference>
<sequence length="756" mass="86544">MTVGFRTVIMMERGTESCRIRLTASSIYRLKVNGAFVGHGPARGPHGFFRVDEWDLTDKLATGFNIVSVEVAGYNANSYYLLNQPSFLQAELTVNDSIAAATSVKRADFQAFVLTERLQKVQRYSYQRTFVEYYRLTATSSNWQTQPDPNRTPALLEETASLNYLARGVSYPEFKRRAPDLIARSGTFAQGIRREQYWRDRSLTAIGPLLAGYKEEELERIISYDMEETETLETYEQMTPYIGTERLTLRRGQFYIVDFGVNTSGFIGCHVICRARVKLFIAFDEILTDGDIDFLRLSCVNVIGFELEAGSYHLESIEPYTLKYAKLLVMDGEANIADVCIREFKNPDTHAAAFHCSDPALNAIFQAGAETFNQNALDLYMDCPSRERAGWLCDSYFMSKVEYVLSGTSRVETNFRENLIITGDFPFLPSGMIPMCYPADHYNGRFIPNWALWYVVELEQFDTRTNNRNLIAKSEAQVMKLLDYFRKFQNEYGLLENLESWVFVEWSKANELVQDVNFPTNMLYAGALDAAGRLYDNPELRNQASRLRETIRRFSFDGRFFNDNAVRVDGELKLTGEKTEVCQYYAFTFDIANPESHPELWRILADRFGPRRAERGDFLEVAPANAFIGNYLRLDLFSRYGEGIKLLDELSGYFSHMAEATGTLWENIDVRASCNHGFASYVTYWLYKEALGIRSIDHRNKHAIVQFSNVDLEWCQGSLPCGNGIMELSWRKVGQSVAYEIGGNHDYTVEVLPYPD</sequence>
<dbReference type="Gene3D" id="1.50.10.10">
    <property type="match status" value="1"/>
</dbReference>
<dbReference type="InterPro" id="IPR008928">
    <property type="entry name" value="6-hairpin_glycosidase_sf"/>
</dbReference>
<proteinExistence type="predicted"/>
<dbReference type="SUPFAM" id="SSF48208">
    <property type="entry name" value="Six-hairpin glycosidases"/>
    <property type="match status" value="1"/>
</dbReference>
<gene>
    <name evidence="2" type="ORF">PAT3040_00460</name>
</gene>
<dbReference type="Pfam" id="PF17389">
    <property type="entry name" value="Bac_rhamnosid6H"/>
    <property type="match status" value="1"/>
</dbReference>
<organism evidence="2 3">
    <name type="scientific">Paenibacillus agaridevorans</name>
    <dbReference type="NCBI Taxonomy" id="171404"/>
    <lineage>
        <taxon>Bacteria</taxon>
        <taxon>Bacillati</taxon>
        <taxon>Bacillota</taxon>
        <taxon>Bacilli</taxon>
        <taxon>Bacillales</taxon>
        <taxon>Paenibacillaceae</taxon>
        <taxon>Paenibacillus</taxon>
    </lineage>
</organism>
<comment type="caution">
    <text evidence="2">The sequence shown here is derived from an EMBL/GenBank/DDBJ whole genome shotgun (WGS) entry which is preliminary data.</text>
</comment>
<evidence type="ECO:0000313" key="3">
    <source>
        <dbReference type="Proteomes" id="UP000245202"/>
    </source>
</evidence>